<dbReference type="GeneID" id="93075277"/>
<evidence type="ECO:0000313" key="11">
    <source>
        <dbReference type="Proteomes" id="UP000028042"/>
    </source>
</evidence>
<dbReference type="RefSeq" id="WP_003446617.1">
    <property type="nucleotide sequence ID" value="NZ_CP009267.1"/>
</dbReference>
<feature type="signal peptide" evidence="3">
    <location>
        <begin position="1"/>
        <end position="29"/>
    </location>
</feature>
<dbReference type="CDD" id="cd14752">
    <property type="entry name" value="GH31_N"/>
    <property type="match status" value="1"/>
</dbReference>
<feature type="domain" description="Glycoside hydrolase family 31 TIM barrel" evidence="4">
    <location>
        <begin position="286"/>
        <end position="630"/>
    </location>
</feature>
<dbReference type="SUPFAM" id="SSF51011">
    <property type="entry name" value="Glycosyl hydrolase domain"/>
    <property type="match status" value="1"/>
</dbReference>
<organism evidence="8 12">
    <name type="scientific">Clostridium pasteurianum DSM 525 = ATCC 6013</name>
    <dbReference type="NCBI Taxonomy" id="1262449"/>
    <lineage>
        <taxon>Bacteria</taxon>
        <taxon>Bacillati</taxon>
        <taxon>Bacillota</taxon>
        <taxon>Clostridia</taxon>
        <taxon>Eubacteriales</taxon>
        <taxon>Clostridiaceae</taxon>
        <taxon>Clostridium</taxon>
    </lineage>
</organism>
<dbReference type="EMBL" id="JPGY02000001">
    <property type="protein sequence ID" value="KRU10769.1"/>
    <property type="molecule type" value="Genomic_DNA"/>
</dbReference>
<dbReference type="InterPro" id="IPR017853">
    <property type="entry name" value="GH"/>
</dbReference>
<feature type="domain" description="Glycosyl hydrolase family 31 C-terminal" evidence="7">
    <location>
        <begin position="642"/>
        <end position="727"/>
    </location>
</feature>
<evidence type="ECO:0000313" key="12">
    <source>
        <dbReference type="Proteomes" id="UP000030905"/>
    </source>
</evidence>
<dbReference type="PANTHER" id="PTHR22762">
    <property type="entry name" value="ALPHA-GLUCOSIDASE"/>
    <property type="match status" value="1"/>
</dbReference>
<feature type="chain" id="PRO_5038209379" evidence="3">
    <location>
        <begin position="30"/>
        <end position="866"/>
    </location>
</feature>
<dbReference type="Gene3D" id="2.60.40.1180">
    <property type="entry name" value="Golgi alpha-mannosidase II"/>
    <property type="match status" value="2"/>
</dbReference>
<dbReference type="InterPro" id="IPR033403">
    <property type="entry name" value="DUF5110"/>
</dbReference>
<dbReference type="EMBL" id="JPGY02000001">
    <property type="protein sequence ID" value="KRU14751.1"/>
    <property type="molecule type" value="Genomic_DNA"/>
</dbReference>
<dbReference type="InterPro" id="IPR000322">
    <property type="entry name" value="Glyco_hydro_31_TIM"/>
</dbReference>
<dbReference type="Gene3D" id="3.20.20.80">
    <property type="entry name" value="Glycosidases"/>
    <property type="match status" value="2"/>
</dbReference>
<dbReference type="EMBL" id="CP009268">
    <property type="protein sequence ID" value="AJA53223.1"/>
    <property type="molecule type" value="Genomic_DNA"/>
</dbReference>
<dbReference type="PANTHER" id="PTHR22762:SF166">
    <property type="entry name" value="ALPHA-GLUCOSIDASE"/>
    <property type="match status" value="1"/>
</dbReference>
<dbReference type="EC" id="3.2.1.20" evidence="8"/>
<proteinExistence type="inferred from homology"/>
<protein>
    <submittedName>
        <fullName evidence="8">Alpha-glucosidase 2</fullName>
        <ecNumber evidence="8">3.2.1.20</ecNumber>
    </submittedName>
    <submittedName>
        <fullName evidence="9">Glycoside hydrolase family 31</fullName>
    </submittedName>
</protein>
<evidence type="ECO:0000313" key="9">
    <source>
        <dbReference type="EMBL" id="KRU10769.1"/>
    </source>
</evidence>
<dbReference type="Pfam" id="PF01055">
    <property type="entry name" value="Glyco_hydro_31_2nd"/>
    <property type="match status" value="1"/>
</dbReference>
<keyword evidence="2 8" id="KW-0378">Hydrolase</keyword>
<dbReference type="SUPFAM" id="SSF74650">
    <property type="entry name" value="Galactose mutarotase-like"/>
    <property type="match status" value="1"/>
</dbReference>
<sequence>MKIKRKYSSKKLLIIIFALSIVFSPVYFAQQTFADDFPTDAFHPHDDIPLDKNNLQKSMSVFSVTKLENGIKLNLGNQNAFIRLLTSDIAKISLLNKGDSEYTSPGIDKTDWKKPNFRVKETRNNIVLITDSITINIKKSPFGIRYLDKNGKVINEDANQGMGYENGKPYIFKKADKDENFYGLGEKADGLNKRGKTEAIWHQDPFPYESRYLYEAVPFFIGLKDKKAYGILFDNTYRTYYDFAKESDDYYYFYADGGKLTYYFFNGPNIKDVLDRYTDLTGKLNLPPEWALGFQQSSWSYNQKDAEEVAKTYREKNIPADGIMFDIGWMDDYKAFTWGKNVPDPNGLKNTFDNLNFKLTNIFDPAIRAIPGYSVYEDGTKKDLWVKNPDGSNLMGKLWPWDLSGEPNSVYPNFMSQKTRDWWSMQYKPMFDSGVDGIWNDVNEPVSFIAKDHWTLPLNAVFQDDNGKKYTHEEVHNIFPLMEEQASYNAFKYLKPNVRPFILSRSGYTGIQRYAAIWTGDNHSTWEHMKLSISMNSNIGLAGAPFVGNDIGGFTKNILGGEICTPELFARWVEMGAFLPFARDHYNNDGDSPGEKQNINRQEPWQFGQEVEDISRKYINMRYELMPYLQNAFKQAHETGNLIQQPLVYQFQNDPNTYNNEDQFMFGDSIMIAPIVTKGATSRSIYLPKDTKWVDYWTGEKYDGGQTITKQAALDTLPIYVRQDSIIPRREVQQYAGEKPLKNLILDTYLDHDASYSYYQDDGSTENYKKGQFNVTDFNIEKKSNHIEFEQNKKTQKYKSDIESYTLKLNKSVDPKNVQAANNKYEKVSSLDKLNNKKSGYYFDNNTNTLYVKIPVNENHKVRIQQ</sequence>
<evidence type="ECO:0000256" key="3">
    <source>
        <dbReference type="SAM" id="SignalP"/>
    </source>
</evidence>
<dbReference type="InterPro" id="IPR011013">
    <property type="entry name" value="Gal_mutarotase_sf_dom"/>
</dbReference>
<gene>
    <name evidence="8" type="ORF">CLPA_c31690</name>
    <name evidence="9" type="ORF">CP6013_00016</name>
    <name evidence="10" type="ORF">CP6013_04010</name>
</gene>
<evidence type="ECO:0000256" key="1">
    <source>
        <dbReference type="ARBA" id="ARBA00007806"/>
    </source>
</evidence>
<comment type="similarity">
    <text evidence="1 2">Belongs to the glycosyl hydrolase 31 family.</text>
</comment>
<dbReference type="InterPro" id="IPR013780">
    <property type="entry name" value="Glyco_hydro_b"/>
</dbReference>
<dbReference type="KEGG" id="cpat:CLPA_c31690"/>
<dbReference type="GO" id="GO:0030246">
    <property type="term" value="F:carbohydrate binding"/>
    <property type="evidence" value="ECO:0007669"/>
    <property type="project" value="InterPro"/>
</dbReference>
<keyword evidence="2 8" id="KW-0326">Glycosidase</keyword>
<evidence type="ECO:0000256" key="2">
    <source>
        <dbReference type="RuleBase" id="RU361185"/>
    </source>
</evidence>
<accession>A0A0H3JB74</accession>
<keyword evidence="3" id="KW-0732">Signal</keyword>
<feature type="domain" description="Glycoside hydrolase family 31 N-terminal" evidence="5">
    <location>
        <begin position="82"/>
        <end position="242"/>
    </location>
</feature>
<dbReference type="KEGG" id="cpae:CPAST_c31690"/>
<evidence type="ECO:0000259" key="4">
    <source>
        <dbReference type="Pfam" id="PF01055"/>
    </source>
</evidence>
<dbReference type="AlphaFoldDB" id="A0A0H3JB74"/>
<dbReference type="GO" id="GO:0005975">
    <property type="term" value="P:carbohydrate metabolic process"/>
    <property type="evidence" value="ECO:0007669"/>
    <property type="project" value="InterPro"/>
</dbReference>
<evidence type="ECO:0000313" key="8">
    <source>
        <dbReference type="EMBL" id="AJA53223.1"/>
    </source>
</evidence>
<name>A0A0H3JB74_CLOPA</name>
<dbReference type="Proteomes" id="UP000028042">
    <property type="component" value="Unassembled WGS sequence"/>
</dbReference>
<dbReference type="Pfam" id="PF17137">
    <property type="entry name" value="DUF5110"/>
    <property type="match status" value="1"/>
</dbReference>
<dbReference type="PATRIC" id="fig|1262449.3.peg.3054"/>
<dbReference type="Proteomes" id="UP000030905">
    <property type="component" value="Chromosome"/>
</dbReference>
<feature type="domain" description="DUF5110" evidence="6">
    <location>
        <begin position="743"/>
        <end position="810"/>
    </location>
</feature>
<evidence type="ECO:0000313" key="10">
    <source>
        <dbReference type="EMBL" id="KRU14751.1"/>
    </source>
</evidence>
<evidence type="ECO:0000259" key="6">
    <source>
        <dbReference type="Pfam" id="PF17137"/>
    </source>
</evidence>
<dbReference type="Pfam" id="PF21365">
    <property type="entry name" value="Glyco_hydro_31_3rd"/>
    <property type="match status" value="1"/>
</dbReference>
<dbReference type="eggNOG" id="COG1501">
    <property type="taxonomic scope" value="Bacteria"/>
</dbReference>
<keyword evidence="12" id="KW-1185">Reference proteome</keyword>
<reference evidence="8 12" key="1">
    <citation type="journal article" date="2015" name="Genome Announc.">
        <title>Complete Genome Sequence of the Nitrogen-Fixing and Solvent-Producing Clostridium pasteurianum DSM 525.</title>
        <authorList>
            <person name="Poehlein A."/>
            <person name="Grosse-Honebrink A."/>
            <person name="Zhang Y."/>
            <person name="Minton N.P."/>
            <person name="Daniel R."/>
        </authorList>
    </citation>
    <scope>NUCLEOTIDE SEQUENCE [LARGE SCALE GENOMIC DNA]</scope>
    <source>
        <strain evidence="8">DSM 525</strain>
        <strain evidence="12">DSM 525 / ATCC 6013</strain>
    </source>
</reference>
<dbReference type="InterPro" id="IPR025887">
    <property type="entry name" value="Glyco_hydro_31_N_dom"/>
</dbReference>
<dbReference type="Pfam" id="PF13802">
    <property type="entry name" value="Gal_mutarotas_2"/>
    <property type="match status" value="1"/>
</dbReference>
<evidence type="ECO:0000259" key="5">
    <source>
        <dbReference type="Pfam" id="PF13802"/>
    </source>
</evidence>
<dbReference type="InterPro" id="IPR048395">
    <property type="entry name" value="Glyco_hydro_31_C"/>
</dbReference>
<dbReference type="Gene3D" id="2.60.40.1760">
    <property type="entry name" value="glycosyl hydrolase (family 31)"/>
    <property type="match status" value="1"/>
</dbReference>
<evidence type="ECO:0000259" key="7">
    <source>
        <dbReference type="Pfam" id="PF21365"/>
    </source>
</evidence>
<reference evidence="9 11" key="3">
    <citation type="journal article" name="Genome Announc.">
        <title>Improved Draft Genome Sequence of Clostridium pasteurianum Strain ATCC 6013 (DSM 525) Using a Hybrid Next-Generation Sequencing Approach.</title>
        <authorList>
            <person name="Pyne M.E."/>
            <person name="Utturkar S."/>
            <person name="Brown S.D."/>
            <person name="Moo-Young M."/>
            <person name="Chung D.A."/>
            <person name="Chou C.P."/>
        </authorList>
    </citation>
    <scope>NUCLEOTIDE SEQUENCE [LARGE SCALE GENOMIC DNA]</scope>
    <source>
        <strain evidence="9 11">ATCC 6013</strain>
    </source>
</reference>
<dbReference type="CDD" id="cd06604">
    <property type="entry name" value="GH31_glucosidase_II_MalA"/>
    <property type="match status" value="1"/>
</dbReference>
<dbReference type="GO" id="GO:0004558">
    <property type="term" value="F:alpha-1,4-glucosidase activity"/>
    <property type="evidence" value="ECO:0007669"/>
    <property type="project" value="UniProtKB-EC"/>
</dbReference>
<dbReference type="SUPFAM" id="SSF51445">
    <property type="entry name" value="(Trans)glycosidases"/>
    <property type="match status" value="1"/>
</dbReference>
<reference evidence="9" key="2">
    <citation type="submission" date="2015-10" db="EMBL/GenBank/DDBJ databases">
        <title>Improved Draft Genome Sequence of Clostridium pasteurianum Strain ATCC 6013 (DSM 525) Using a Hybrid Next-Generation Sequencing Approach.</title>
        <authorList>
            <person name="Pyne M.E."/>
            <person name="Utturkar S.M."/>
            <person name="Brown S.D."/>
            <person name="Moo-Young M."/>
            <person name="Chung D.A."/>
            <person name="Chou P.C."/>
        </authorList>
    </citation>
    <scope>NUCLEOTIDE SEQUENCE</scope>
    <source>
        <strain evidence="9">ATCC 6013</strain>
    </source>
</reference>